<dbReference type="Gene3D" id="3.10.20.90">
    <property type="entry name" value="Phosphatidylinositol 3-kinase Catalytic Subunit, Chain A, domain 1"/>
    <property type="match status" value="1"/>
</dbReference>
<dbReference type="OMA" id="GEHRCIQ"/>
<proteinExistence type="predicted"/>
<dbReference type="Pfam" id="PF00788">
    <property type="entry name" value="RA"/>
    <property type="match status" value="1"/>
</dbReference>
<accession>A0A087U4E0</accession>
<sequence>MLLDKFKVVNNPEDFALYVVRDTGEHRCIQDHEYPLLVRVMLGPSEDVAKVFIMNKNQAREITCEVAQYLKFSETELRMFLHKFSEEEKKETQ</sequence>
<dbReference type="STRING" id="407821.A0A087U4E0"/>
<gene>
    <name evidence="2" type="ORF">X975_19589</name>
</gene>
<dbReference type="AlphaFoldDB" id="A0A087U4E0"/>
<dbReference type="InterPro" id="IPR000159">
    <property type="entry name" value="RA_dom"/>
</dbReference>
<keyword evidence="3" id="KW-1185">Reference proteome</keyword>
<dbReference type="CDD" id="cd21886">
    <property type="entry name" value="SARAH_RASSF2-like"/>
    <property type="match status" value="1"/>
</dbReference>
<dbReference type="EMBL" id="KK118095">
    <property type="protein sequence ID" value="KFM72229.1"/>
    <property type="molecule type" value="Genomic_DNA"/>
</dbReference>
<dbReference type="GO" id="GO:0007165">
    <property type="term" value="P:signal transduction"/>
    <property type="evidence" value="ECO:0007669"/>
    <property type="project" value="InterPro"/>
</dbReference>
<reference evidence="2 3" key="1">
    <citation type="submission" date="2013-11" db="EMBL/GenBank/DDBJ databases">
        <title>Genome sequencing of Stegodyphus mimosarum.</title>
        <authorList>
            <person name="Bechsgaard J."/>
        </authorList>
    </citation>
    <scope>NUCLEOTIDE SEQUENCE [LARGE SCALE GENOMIC DNA]</scope>
</reference>
<dbReference type="PANTHER" id="PTHR22738">
    <property type="entry name" value="RASSF"/>
    <property type="match status" value="1"/>
</dbReference>
<evidence type="ECO:0000313" key="2">
    <source>
        <dbReference type="EMBL" id="KFM72229.1"/>
    </source>
</evidence>
<evidence type="ECO:0000259" key="1">
    <source>
        <dbReference type="PROSITE" id="PS50200"/>
    </source>
</evidence>
<dbReference type="OrthoDB" id="9976881at2759"/>
<name>A0A087U4E0_STEMI</name>
<dbReference type="InterPro" id="IPR033614">
    <property type="entry name" value="RASSF1-6"/>
</dbReference>
<protein>
    <submittedName>
        <fullName evidence="2">Ras association domain-containing protein 2</fullName>
    </submittedName>
</protein>
<dbReference type="Proteomes" id="UP000054359">
    <property type="component" value="Unassembled WGS sequence"/>
</dbReference>
<dbReference type="PANTHER" id="PTHR22738:SF15">
    <property type="entry name" value="LD40758P"/>
    <property type="match status" value="1"/>
</dbReference>
<feature type="domain" description="Ras-associating" evidence="1">
    <location>
        <begin position="1"/>
        <end position="58"/>
    </location>
</feature>
<evidence type="ECO:0000313" key="3">
    <source>
        <dbReference type="Proteomes" id="UP000054359"/>
    </source>
</evidence>
<dbReference type="PROSITE" id="PS50200">
    <property type="entry name" value="RA"/>
    <property type="match status" value="1"/>
</dbReference>
<organism evidence="2 3">
    <name type="scientific">Stegodyphus mimosarum</name>
    <name type="common">African social velvet spider</name>
    <dbReference type="NCBI Taxonomy" id="407821"/>
    <lineage>
        <taxon>Eukaryota</taxon>
        <taxon>Metazoa</taxon>
        <taxon>Ecdysozoa</taxon>
        <taxon>Arthropoda</taxon>
        <taxon>Chelicerata</taxon>
        <taxon>Arachnida</taxon>
        <taxon>Araneae</taxon>
        <taxon>Araneomorphae</taxon>
        <taxon>Entelegynae</taxon>
        <taxon>Eresoidea</taxon>
        <taxon>Eresidae</taxon>
        <taxon>Stegodyphus</taxon>
    </lineage>
</organism>
<feature type="non-terminal residue" evidence="2">
    <location>
        <position position="93"/>
    </location>
</feature>